<dbReference type="GO" id="GO:0008236">
    <property type="term" value="F:serine-type peptidase activity"/>
    <property type="evidence" value="ECO:0007669"/>
    <property type="project" value="UniProtKB-KW"/>
</dbReference>
<dbReference type="PANTHER" id="PTHR42987">
    <property type="entry name" value="PEPTIDASE S49"/>
    <property type="match status" value="1"/>
</dbReference>
<dbReference type="Proteomes" id="UP000198571">
    <property type="component" value="Unassembled WGS sequence"/>
</dbReference>
<keyword evidence="3" id="KW-0378">Hydrolase</keyword>
<dbReference type="InterPro" id="IPR047272">
    <property type="entry name" value="S49_SppA_C"/>
</dbReference>
<evidence type="ECO:0000256" key="1">
    <source>
        <dbReference type="ARBA" id="ARBA00008683"/>
    </source>
</evidence>
<dbReference type="OrthoDB" id="9764363at2"/>
<dbReference type="RefSeq" id="WP_093055001.1">
    <property type="nucleotide sequence ID" value="NZ_FOGT01000018.1"/>
</dbReference>
<reference evidence="7" key="1">
    <citation type="submission" date="2016-10" db="EMBL/GenBank/DDBJ databases">
        <authorList>
            <person name="Varghese N."/>
            <person name="Submissions S."/>
        </authorList>
    </citation>
    <scope>NUCLEOTIDE SEQUENCE [LARGE SCALE GENOMIC DNA]</scope>
    <source>
        <strain evidence="7">S9</strain>
    </source>
</reference>
<proteinExistence type="inferred from homology"/>
<evidence type="ECO:0000259" key="5">
    <source>
        <dbReference type="Pfam" id="PF01343"/>
    </source>
</evidence>
<keyword evidence="4" id="KW-0720">Serine protease</keyword>
<dbReference type="Gene3D" id="3.90.226.10">
    <property type="entry name" value="2-enoyl-CoA Hydratase, Chain A, domain 1"/>
    <property type="match status" value="1"/>
</dbReference>
<dbReference type="InterPro" id="IPR002142">
    <property type="entry name" value="Peptidase_S49"/>
</dbReference>
<evidence type="ECO:0000256" key="4">
    <source>
        <dbReference type="ARBA" id="ARBA00022825"/>
    </source>
</evidence>
<comment type="similarity">
    <text evidence="1">Belongs to the peptidase S49 family.</text>
</comment>
<evidence type="ECO:0000256" key="3">
    <source>
        <dbReference type="ARBA" id="ARBA00022801"/>
    </source>
</evidence>
<keyword evidence="7" id="KW-1185">Reference proteome</keyword>
<feature type="domain" description="Peptidase S49" evidence="5">
    <location>
        <begin position="127"/>
        <end position="273"/>
    </location>
</feature>
<sequence length="328" mass="35934">MNTKRWIALAIAAVLFVASLAVSAFQTDVASTMDGFFGGTERFQERVLEEGADRGKVAVVHIDGVIQSDPSGGLFAAGYDHELLLDQLDHAAEDPDVHGVVLRVNTPGGGVVESDEIHDKVVQLQEDYRKPVFVSMGSMAASGGYYVSAPAEQIYANPQTITGSLGVIMQSINVSELAEELGIESNVIKSGPYKDIMSSTREMTDDEREILQDLVDDAYEQFVNVIENGRVFDRDDVYELADGRIYTGSQAMEAGLIDGLGHMEDVIYSLKDDLGRGDLTVVEYEANVGFPSLIGATVQEVFQNQQLTEVKSWMRQNQGPRLMYLYTD</sequence>
<dbReference type="PANTHER" id="PTHR42987:SF7">
    <property type="entry name" value="SIGNAL PEPTIDE PEPTIDASE SPPA-RELATED"/>
    <property type="match status" value="1"/>
</dbReference>
<gene>
    <name evidence="6" type="ORF">SAMN05518684_11872</name>
</gene>
<organism evidence="6 7">
    <name type="scientific">Salipaludibacillus aurantiacus</name>
    <dbReference type="NCBI Taxonomy" id="1601833"/>
    <lineage>
        <taxon>Bacteria</taxon>
        <taxon>Bacillati</taxon>
        <taxon>Bacillota</taxon>
        <taxon>Bacilli</taxon>
        <taxon>Bacillales</taxon>
        <taxon>Bacillaceae</taxon>
    </lineage>
</organism>
<protein>
    <submittedName>
        <fullName evidence="6">Protease-4</fullName>
    </submittedName>
</protein>
<name>A0A1H9WNU6_9BACI</name>
<dbReference type="SUPFAM" id="SSF52096">
    <property type="entry name" value="ClpP/crotonase"/>
    <property type="match status" value="1"/>
</dbReference>
<dbReference type="CDD" id="cd07023">
    <property type="entry name" value="S49_Sppa_N_C"/>
    <property type="match status" value="1"/>
</dbReference>
<keyword evidence="2 6" id="KW-0645">Protease</keyword>
<evidence type="ECO:0000313" key="7">
    <source>
        <dbReference type="Proteomes" id="UP000198571"/>
    </source>
</evidence>
<dbReference type="STRING" id="1601833.SAMN05518684_11872"/>
<dbReference type="Pfam" id="PF01343">
    <property type="entry name" value="Peptidase_S49"/>
    <property type="match status" value="1"/>
</dbReference>
<evidence type="ECO:0000313" key="6">
    <source>
        <dbReference type="EMBL" id="SES35596.1"/>
    </source>
</evidence>
<evidence type="ECO:0000256" key="2">
    <source>
        <dbReference type="ARBA" id="ARBA00022670"/>
    </source>
</evidence>
<dbReference type="AlphaFoldDB" id="A0A1H9WNU6"/>
<dbReference type="GO" id="GO:0006508">
    <property type="term" value="P:proteolysis"/>
    <property type="evidence" value="ECO:0007669"/>
    <property type="project" value="UniProtKB-KW"/>
</dbReference>
<dbReference type="InterPro" id="IPR004635">
    <property type="entry name" value="Pept_S49_SppA"/>
</dbReference>
<accession>A0A1H9WNU6</accession>
<dbReference type="InterPro" id="IPR029045">
    <property type="entry name" value="ClpP/crotonase-like_dom_sf"/>
</dbReference>
<dbReference type="NCBIfam" id="TIGR00706">
    <property type="entry name" value="SppA_dom"/>
    <property type="match status" value="1"/>
</dbReference>
<dbReference type="EMBL" id="FOGT01000018">
    <property type="protein sequence ID" value="SES35596.1"/>
    <property type="molecule type" value="Genomic_DNA"/>
</dbReference>